<dbReference type="AlphaFoldDB" id="A0ABD3SP67"/>
<keyword evidence="12" id="KW-1185">Reference proteome</keyword>
<comment type="caution">
    <text evidence="11">The sequence shown here is derived from an EMBL/GenBank/DDBJ whole genome shotgun (WGS) entry which is preliminary data.</text>
</comment>
<dbReference type="PANTHER" id="PTHR12714">
    <property type="entry name" value="PROTEIN-S ISOPRENYLCYSTEINE O-METHYLTRANSFERASE"/>
    <property type="match status" value="1"/>
</dbReference>
<dbReference type="GO" id="GO:0005789">
    <property type="term" value="C:endoplasmic reticulum membrane"/>
    <property type="evidence" value="ECO:0007669"/>
    <property type="project" value="UniProtKB-SubCell"/>
</dbReference>
<feature type="transmembrane region" description="Helical" evidence="10">
    <location>
        <begin position="128"/>
        <end position="146"/>
    </location>
</feature>
<feature type="transmembrane region" description="Helical" evidence="10">
    <location>
        <begin position="87"/>
        <end position="107"/>
    </location>
</feature>
<keyword evidence="9 10" id="KW-0472">Membrane</keyword>
<evidence type="ECO:0000256" key="6">
    <source>
        <dbReference type="ARBA" id="ARBA00022691"/>
    </source>
</evidence>
<feature type="transmembrane region" description="Helical" evidence="10">
    <location>
        <begin position="41"/>
        <end position="67"/>
    </location>
</feature>
<evidence type="ECO:0000256" key="10">
    <source>
        <dbReference type="RuleBase" id="RU362022"/>
    </source>
</evidence>
<sequence length="285" mass="32672">MPHIRLLSLVGDRLSSIQSILAFERWKGYPQFDNDGGFGRVALLACVLGSILGAHVVLFSQLLVVHLRWLPKQVFGDYWSDETLHMAMQWTVYVIALCAFHLAEFFATAVFNPSATSADSFMVNHSKAYTAAAMISCAEFWVRAFSFRGCNSPRIYHWGILFVLFGQLCRLGAMITCGECFNHYIQRDRKENHVLVTHGIYGIFRHPSYVGFYYWALGTQLVLCNPISTVLYGMAAWTFFRYRIAYEEETLRKLFPGGVYESYAARTYIGIPFIRLALRFDDKNR</sequence>
<keyword evidence="10" id="KW-0256">Endoplasmic reticulum</keyword>
<dbReference type="Gene3D" id="1.20.120.1630">
    <property type="match status" value="1"/>
</dbReference>
<evidence type="ECO:0000256" key="8">
    <source>
        <dbReference type="ARBA" id="ARBA00022989"/>
    </source>
</evidence>
<dbReference type="PROSITE" id="PS51564">
    <property type="entry name" value="SAM_ICMT"/>
    <property type="match status" value="1"/>
</dbReference>
<accession>A0ABD3SP67</accession>
<dbReference type="Pfam" id="PF04140">
    <property type="entry name" value="ICMT"/>
    <property type="match status" value="1"/>
</dbReference>
<evidence type="ECO:0000256" key="7">
    <source>
        <dbReference type="ARBA" id="ARBA00022692"/>
    </source>
</evidence>
<evidence type="ECO:0000256" key="1">
    <source>
        <dbReference type="ARBA" id="ARBA00004141"/>
    </source>
</evidence>
<feature type="transmembrane region" description="Helical" evidence="10">
    <location>
        <begin position="212"/>
        <end position="240"/>
    </location>
</feature>
<comment type="subcellular location">
    <subcellularLocation>
        <location evidence="10">Endoplasmic reticulum membrane</location>
        <topology evidence="10">Multi-pass membrane protein</topology>
    </subcellularLocation>
    <subcellularLocation>
        <location evidence="1">Membrane</location>
        <topology evidence="1">Multi-pass membrane protein</topology>
    </subcellularLocation>
</comment>
<feature type="transmembrane region" description="Helical" evidence="10">
    <location>
        <begin position="158"/>
        <end position="181"/>
    </location>
</feature>
<dbReference type="InterPro" id="IPR007269">
    <property type="entry name" value="ICMT_MeTrfase"/>
</dbReference>
<evidence type="ECO:0000313" key="12">
    <source>
        <dbReference type="Proteomes" id="UP001530377"/>
    </source>
</evidence>
<protein>
    <recommendedName>
        <fullName evidence="3 10">Protein-S-isoprenylcysteine O-methyltransferase</fullName>
        <ecNumber evidence="3 10">2.1.1.100</ecNumber>
    </recommendedName>
</protein>
<evidence type="ECO:0000256" key="9">
    <source>
        <dbReference type="ARBA" id="ARBA00023136"/>
    </source>
</evidence>
<evidence type="ECO:0000256" key="5">
    <source>
        <dbReference type="ARBA" id="ARBA00022679"/>
    </source>
</evidence>
<dbReference type="Proteomes" id="UP001530377">
    <property type="component" value="Unassembled WGS sequence"/>
</dbReference>
<organism evidence="11 12">
    <name type="scientific">Cyclostephanos tholiformis</name>
    <dbReference type="NCBI Taxonomy" id="382380"/>
    <lineage>
        <taxon>Eukaryota</taxon>
        <taxon>Sar</taxon>
        <taxon>Stramenopiles</taxon>
        <taxon>Ochrophyta</taxon>
        <taxon>Bacillariophyta</taxon>
        <taxon>Coscinodiscophyceae</taxon>
        <taxon>Thalassiosirophycidae</taxon>
        <taxon>Stephanodiscales</taxon>
        <taxon>Stephanodiscaceae</taxon>
        <taxon>Cyclostephanos</taxon>
    </lineage>
</organism>
<reference evidence="11 12" key="1">
    <citation type="submission" date="2024-10" db="EMBL/GenBank/DDBJ databases">
        <title>Updated reference genomes for cyclostephanoid diatoms.</title>
        <authorList>
            <person name="Roberts W.R."/>
            <person name="Alverson A.J."/>
        </authorList>
    </citation>
    <scope>NUCLEOTIDE SEQUENCE [LARGE SCALE GENOMIC DNA]</scope>
    <source>
        <strain evidence="11 12">AJA228-03</strain>
    </source>
</reference>
<gene>
    <name evidence="11" type="ORF">ACHAXA_008593</name>
</gene>
<keyword evidence="4 10" id="KW-0489">Methyltransferase</keyword>
<name>A0ABD3SP67_9STRA</name>
<evidence type="ECO:0000256" key="2">
    <source>
        <dbReference type="ARBA" id="ARBA00009140"/>
    </source>
</evidence>
<dbReference type="PANTHER" id="PTHR12714:SF9">
    <property type="entry name" value="PROTEIN-S-ISOPRENYLCYSTEINE O-METHYLTRANSFERASE"/>
    <property type="match status" value="1"/>
</dbReference>
<keyword evidence="8 10" id="KW-1133">Transmembrane helix</keyword>
<dbReference type="GO" id="GO:0032259">
    <property type="term" value="P:methylation"/>
    <property type="evidence" value="ECO:0007669"/>
    <property type="project" value="UniProtKB-KW"/>
</dbReference>
<proteinExistence type="inferred from homology"/>
<comment type="similarity">
    <text evidence="2 10">Belongs to the class VI-like SAM-binding methyltransferase superfamily. Isoprenylcysteine carboxyl methyltransferase family.</text>
</comment>
<keyword evidence="7 10" id="KW-0812">Transmembrane</keyword>
<dbReference type="EMBL" id="JALLPB020000022">
    <property type="protein sequence ID" value="KAL3826385.1"/>
    <property type="molecule type" value="Genomic_DNA"/>
</dbReference>
<dbReference type="InterPro" id="IPR025770">
    <property type="entry name" value="PPMT_MeTrfase"/>
</dbReference>
<keyword evidence="5" id="KW-0808">Transferase</keyword>
<dbReference type="GO" id="GO:0004671">
    <property type="term" value="F:protein C-terminal S-isoprenylcysteine carboxyl O-methyltransferase activity"/>
    <property type="evidence" value="ECO:0007669"/>
    <property type="project" value="UniProtKB-EC"/>
</dbReference>
<evidence type="ECO:0000313" key="11">
    <source>
        <dbReference type="EMBL" id="KAL3826385.1"/>
    </source>
</evidence>
<keyword evidence="6 10" id="KW-0949">S-adenosyl-L-methionine</keyword>
<evidence type="ECO:0000256" key="3">
    <source>
        <dbReference type="ARBA" id="ARBA00012151"/>
    </source>
</evidence>
<evidence type="ECO:0000256" key="4">
    <source>
        <dbReference type="ARBA" id="ARBA00022603"/>
    </source>
</evidence>
<comment type="catalytic activity">
    <reaction evidence="10">
        <text>[protein]-C-terminal S-[(2E,6E)-farnesyl]-L-cysteine + S-adenosyl-L-methionine = [protein]-C-terminal S-[(2E,6E)-farnesyl]-L-cysteine methyl ester + S-adenosyl-L-homocysteine</text>
        <dbReference type="Rhea" id="RHEA:21672"/>
        <dbReference type="Rhea" id="RHEA-COMP:12125"/>
        <dbReference type="Rhea" id="RHEA-COMP:12126"/>
        <dbReference type="ChEBI" id="CHEBI:57856"/>
        <dbReference type="ChEBI" id="CHEBI:59789"/>
        <dbReference type="ChEBI" id="CHEBI:90510"/>
        <dbReference type="ChEBI" id="CHEBI:90511"/>
        <dbReference type="EC" id="2.1.1.100"/>
    </reaction>
</comment>
<dbReference type="EC" id="2.1.1.100" evidence="3 10"/>